<evidence type="ECO:0000313" key="7">
    <source>
        <dbReference type="Proteomes" id="UP000249185"/>
    </source>
</evidence>
<dbReference type="InterPro" id="IPR050695">
    <property type="entry name" value="N-acetylmuramoyl_amidase_3"/>
</dbReference>
<name>A0A2W5N7V6_RHOSU</name>
<reference evidence="6 7" key="1">
    <citation type="submission" date="2017-08" db="EMBL/GenBank/DDBJ databases">
        <title>Infants hospitalized years apart are colonized by the same room-sourced microbial strains.</title>
        <authorList>
            <person name="Brooks B."/>
            <person name="Olm M.R."/>
            <person name="Firek B.A."/>
            <person name="Baker R."/>
            <person name="Thomas B.C."/>
            <person name="Morowitz M.J."/>
            <person name="Banfield J.F."/>
        </authorList>
    </citation>
    <scope>NUCLEOTIDE SEQUENCE [LARGE SCALE GENOMIC DNA]</scope>
    <source>
        <strain evidence="6">S2_005_002_R2_34</strain>
    </source>
</reference>
<evidence type="ECO:0000256" key="4">
    <source>
        <dbReference type="SAM" id="MobiDB-lite"/>
    </source>
</evidence>
<gene>
    <name evidence="6" type="ORF">DI556_18835</name>
</gene>
<evidence type="ECO:0000256" key="3">
    <source>
        <dbReference type="ARBA" id="ARBA00022801"/>
    </source>
</evidence>
<dbReference type="SMART" id="SM00646">
    <property type="entry name" value="Ami_3"/>
    <property type="match status" value="1"/>
</dbReference>
<feature type="compositionally biased region" description="Low complexity" evidence="4">
    <location>
        <begin position="1"/>
        <end position="16"/>
    </location>
</feature>
<dbReference type="PANTHER" id="PTHR30404">
    <property type="entry name" value="N-ACETYLMURAMOYL-L-ALANINE AMIDASE"/>
    <property type="match status" value="1"/>
</dbReference>
<dbReference type="Pfam" id="PF01520">
    <property type="entry name" value="Amidase_3"/>
    <property type="match status" value="1"/>
</dbReference>
<comment type="catalytic activity">
    <reaction evidence="1">
        <text>Hydrolyzes the link between N-acetylmuramoyl residues and L-amino acid residues in certain cell-wall glycopeptides.</text>
        <dbReference type="EC" id="3.5.1.28"/>
    </reaction>
</comment>
<comment type="caution">
    <text evidence="6">The sequence shown here is derived from an EMBL/GenBank/DDBJ whole genome shotgun (WGS) entry which is preliminary data.</text>
</comment>
<evidence type="ECO:0000259" key="5">
    <source>
        <dbReference type="SMART" id="SM00646"/>
    </source>
</evidence>
<keyword evidence="3" id="KW-0378">Hydrolase</keyword>
<dbReference type="SUPFAM" id="SSF53187">
    <property type="entry name" value="Zn-dependent exopeptidases"/>
    <property type="match status" value="1"/>
</dbReference>
<organism evidence="6 7">
    <name type="scientific">Rhodovulum sulfidophilum</name>
    <name type="common">Rhodobacter sulfidophilus</name>
    <dbReference type="NCBI Taxonomy" id="35806"/>
    <lineage>
        <taxon>Bacteria</taxon>
        <taxon>Pseudomonadati</taxon>
        <taxon>Pseudomonadota</taxon>
        <taxon>Alphaproteobacteria</taxon>
        <taxon>Rhodobacterales</taxon>
        <taxon>Paracoccaceae</taxon>
        <taxon>Rhodovulum</taxon>
    </lineage>
</organism>
<dbReference type="CDD" id="cd02696">
    <property type="entry name" value="MurNAc-LAA"/>
    <property type="match status" value="1"/>
</dbReference>
<dbReference type="Gene3D" id="3.40.630.40">
    <property type="entry name" value="Zn-dependent exopeptidases"/>
    <property type="match status" value="1"/>
</dbReference>
<evidence type="ECO:0000256" key="1">
    <source>
        <dbReference type="ARBA" id="ARBA00001561"/>
    </source>
</evidence>
<dbReference type="PANTHER" id="PTHR30404:SF0">
    <property type="entry name" value="N-ACETYLMURAMOYL-L-ALANINE AMIDASE AMIC"/>
    <property type="match status" value="1"/>
</dbReference>
<dbReference type="EC" id="3.5.1.28" evidence="2"/>
<feature type="region of interest" description="Disordered" evidence="4">
    <location>
        <begin position="1"/>
        <end position="23"/>
    </location>
</feature>
<evidence type="ECO:0000256" key="2">
    <source>
        <dbReference type="ARBA" id="ARBA00011901"/>
    </source>
</evidence>
<accession>A0A2W5N7V6</accession>
<feature type="non-terminal residue" evidence="6">
    <location>
        <position position="1"/>
    </location>
</feature>
<feature type="domain" description="MurNAc-LAA" evidence="5">
    <location>
        <begin position="220"/>
        <end position="375"/>
    </location>
</feature>
<sequence length="387" mass="39060">AAAQPAPAAGAEAGAPPGRPPRALPGGLAVERGFFGHALWLGLALDRPAAYRVFTLEAPPRLVVDLAGVDLAGLDLAAVDHPIGVAALSRAPAGPGWSRLVLELERPYAIETAALEPEGPGATLRVALGRVGAAEFAARSGAPPGVQTGAVDPESPARPLIVIDPGHGGVDPGAGRDGVAEKEVTLAFAEALRDALAATGRFDVALTRADDAFLALGDRVAQAQSLGARAFLSIHANAVEDAGARGGIVFTLSETGSSGAARDRAAIENRADLVAGLAPPPTADPVAEALGGIRAAEGRARSVELARALAEALRPVTEGGTQASLQSANFQVLRIPEIPAALVELGFLSNPEDRARMTSPEWRARAAAALAAALAGWTAAGGPLTRN</sequence>
<dbReference type="Proteomes" id="UP000249185">
    <property type="component" value="Unassembled WGS sequence"/>
</dbReference>
<evidence type="ECO:0000313" key="6">
    <source>
        <dbReference type="EMBL" id="PZQ46825.1"/>
    </source>
</evidence>
<dbReference type="Pfam" id="PF11741">
    <property type="entry name" value="AMIN"/>
    <property type="match status" value="1"/>
</dbReference>
<dbReference type="GO" id="GO:0008745">
    <property type="term" value="F:N-acetylmuramoyl-L-alanine amidase activity"/>
    <property type="evidence" value="ECO:0007669"/>
    <property type="project" value="UniProtKB-EC"/>
</dbReference>
<dbReference type="GO" id="GO:0009253">
    <property type="term" value="P:peptidoglycan catabolic process"/>
    <property type="evidence" value="ECO:0007669"/>
    <property type="project" value="InterPro"/>
</dbReference>
<dbReference type="GO" id="GO:0030288">
    <property type="term" value="C:outer membrane-bounded periplasmic space"/>
    <property type="evidence" value="ECO:0007669"/>
    <property type="project" value="TreeGrafter"/>
</dbReference>
<dbReference type="InterPro" id="IPR021731">
    <property type="entry name" value="AMIN_dom"/>
</dbReference>
<proteinExistence type="predicted"/>
<protein>
    <recommendedName>
        <fullName evidence="2">N-acetylmuramoyl-L-alanine amidase</fullName>
        <ecNumber evidence="2">3.5.1.28</ecNumber>
    </recommendedName>
</protein>
<dbReference type="EMBL" id="QFPW01000020">
    <property type="protein sequence ID" value="PZQ46825.1"/>
    <property type="molecule type" value="Genomic_DNA"/>
</dbReference>
<dbReference type="AlphaFoldDB" id="A0A2W5N7V6"/>
<dbReference type="Gene3D" id="2.60.40.3500">
    <property type="match status" value="1"/>
</dbReference>
<dbReference type="InterPro" id="IPR002508">
    <property type="entry name" value="MurNAc-LAA_cat"/>
</dbReference>